<reference evidence="2" key="2">
    <citation type="submission" date="2019-07" db="EMBL/GenBank/DDBJ databases">
        <authorList>
            <person name="Seetharam A."/>
            <person name="Woodhouse M."/>
            <person name="Cannon E."/>
        </authorList>
    </citation>
    <scope>NUCLEOTIDE SEQUENCE [LARGE SCALE GENOMIC DNA]</scope>
    <source>
        <strain evidence="2">cv. B73</strain>
    </source>
</reference>
<dbReference type="AlphaFoldDB" id="A0A804Q587"/>
<feature type="region of interest" description="Disordered" evidence="1">
    <location>
        <begin position="182"/>
        <end position="207"/>
    </location>
</feature>
<dbReference type="Proteomes" id="UP000007305">
    <property type="component" value="Chromosome 6"/>
</dbReference>
<name>A0A804Q587_MAIZE</name>
<dbReference type="EnsemblPlants" id="Zm00001eb296370_T001">
    <property type="protein sequence ID" value="Zm00001eb296370_P001"/>
    <property type="gene ID" value="Zm00001eb296370"/>
</dbReference>
<protein>
    <submittedName>
        <fullName evidence="2">Uncharacterized protein</fullName>
    </submittedName>
</protein>
<dbReference type="Gramene" id="Zm00001eb296370_T001">
    <property type="protein sequence ID" value="Zm00001eb296370_P001"/>
    <property type="gene ID" value="Zm00001eb296370"/>
</dbReference>
<dbReference type="PANTHER" id="PTHR46929:SF15">
    <property type="entry name" value="MYB_SANT-LIKE DOMAIN-CONTAINING PROTEIN"/>
    <property type="match status" value="1"/>
</dbReference>
<organism evidence="2 3">
    <name type="scientific">Zea mays</name>
    <name type="common">Maize</name>
    <dbReference type="NCBI Taxonomy" id="4577"/>
    <lineage>
        <taxon>Eukaryota</taxon>
        <taxon>Viridiplantae</taxon>
        <taxon>Streptophyta</taxon>
        <taxon>Embryophyta</taxon>
        <taxon>Tracheophyta</taxon>
        <taxon>Spermatophyta</taxon>
        <taxon>Magnoliopsida</taxon>
        <taxon>Liliopsida</taxon>
        <taxon>Poales</taxon>
        <taxon>Poaceae</taxon>
        <taxon>PACMAD clade</taxon>
        <taxon>Panicoideae</taxon>
        <taxon>Andropogonodae</taxon>
        <taxon>Andropogoneae</taxon>
        <taxon>Tripsacinae</taxon>
        <taxon>Zea</taxon>
    </lineage>
</organism>
<reference evidence="2" key="3">
    <citation type="submission" date="2021-05" db="UniProtKB">
        <authorList>
            <consortium name="EnsemblPlants"/>
        </authorList>
    </citation>
    <scope>IDENTIFICATION</scope>
    <source>
        <strain evidence="2">cv. B73</strain>
    </source>
</reference>
<dbReference type="InParanoid" id="A0A804Q587"/>
<proteinExistence type="predicted"/>
<evidence type="ECO:0000313" key="3">
    <source>
        <dbReference type="Proteomes" id="UP000007305"/>
    </source>
</evidence>
<dbReference type="PANTHER" id="PTHR46929">
    <property type="entry name" value="EXPRESSED PROTEIN"/>
    <property type="match status" value="1"/>
</dbReference>
<accession>A0A804Q587</accession>
<keyword evidence="3" id="KW-1185">Reference proteome</keyword>
<feature type="region of interest" description="Disordered" evidence="1">
    <location>
        <begin position="49"/>
        <end position="76"/>
    </location>
</feature>
<feature type="compositionally biased region" description="Polar residues" evidence="1">
    <location>
        <begin position="190"/>
        <end position="207"/>
    </location>
</feature>
<reference evidence="3" key="1">
    <citation type="journal article" date="2009" name="Science">
        <title>The B73 maize genome: complexity, diversity, and dynamics.</title>
        <authorList>
            <person name="Schnable P.S."/>
            <person name="Ware D."/>
            <person name="Fulton R.S."/>
            <person name="Stein J.C."/>
            <person name="Wei F."/>
            <person name="Pasternak S."/>
            <person name="Liang C."/>
            <person name="Zhang J."/>
            <person name="Fulton L."/>
            <person name="Graves T.A."/>
            <person name="Minx P."/>
            <person name="Reily A.D."/>
            <person name="Courtney L."/>
            <person name="Kruchowski S.S."/>
            <person name="Tomlinson C."/>
            <person name="Strong C."/>
            <person name="Delehaunty K."/>
            <person name="Fronick C."/>
            <person name="Courtney B."/>
            <person name="Rock S.M."/>
            <person name="Belter E."/>
            <person name="Du F."/>
            <person name="Kim K."/>
            <person name="Abbott R.M."/>
            <person name="Cotton M."/>
            <person name="Levy A."/>
            <person name="Marchetto P."/>
            <person name="Ochoa K."/>
            <person name="Jackson S.M."/>
            <person name="Gillam B."/>
            <person name="Chen W."/>
            <person name="Yan L."/>
            <person name="Higginbotham J."/>
            <person name="Cardenas M."/>
            <person name="Waligorski J."/>
            <person name="Applebaum E."/>
            <person name="Phelps L."/>
            <person name="Falcone J."/>
            <person name="Kanchi K."/>
            <person name="Thane T."/>
            <person name="Scimone A."/>
            <person name="Thane N."/>
            <person name="Henke J."/>
            <person name="Wang T."/>
            <person name="Ruppert J."/>
            <person name="Shah N."/>
            <person name="Rotter K."/>
            <person name="Hodges J."/>
            <person name="Ingenthron E."/>
            <person name="Cordes M."/>
            <person name="Kohlberg S."/>
            <person name="Sgro J."/>
            <person name="Delgado B."/>
            <person name="Mead K."/>
            <person name="Chinwalla A."/>
            <person name="Leonard S."/>
            <person name="Crouse K."/>
            <person name="Collura K."/>
            <person name="Kudrna D."/>
            <person name="Currie J."/>
            <person name="He R."/>
            <person name="Angelova A."/>
            <person name="Rajasekar S."/>
            <person name="Mueller T."/>
            <person name="Lomeli R."/>
            <person name="Scara G."/>
            <person name="Ko A."/>
            <person name="Delaney K."/>
            <person name="Wissotski M."/>
            <person name="Lopez G."/>
            <person name="Campos D."/>
            <person name="Braidotti M."/>
            <person name="Ashley E."/>
            <person name="Golser W."/>
            <person name="Kim H."/>
            <person name="Lee S."/>
            <person name="Lin J."/>
            <person name="Dujmic Z."/>
            <person name="Kim W."/>
            <person name="Talag J."/>
            <person name="Zuccolo A."/>
            <person name="Fan C."/>
            <person name="Sebastian A."/>
            <person name="Kramer M."/>
            <person name="Spiegel L."/>
            <person name="Nascimento L."/>
            <person name="Zutavern T."/>
            <person name="Miller B."/>
            <person name="Ambroise C."/>
            <person name="Muller S."/>
            <person name="Spooner W."/>
            <person name="Narechania A."/>
            <person name="Ren L."/>
            <person name="Wei S."/>
            <person name="Kumari S."/>
            <person name="Faga B."/>
            <person name="Levy M.J."/>
            <person name="McMahan L."/>
            <person name="Van Buren P."/>
            <person name="Vaughn M.W."/>
            <person name="Ying K."/>
            <person name="Yeh C.-T."/>
            <person name="Emrich S.J."/>
            <person name="Jia Y."/>
            <person name="Kalyanaraman A."/>
            <person name="Hsia A.-P."/>
            <person name="Barbazuk W.B."/>
            <person name="Baucom R.S."/>
            <person name="Brutnell T.P."/>
            <person name="Carpita N.C."/>
            <person name="Chaparro C."/>
            <person name="Chia J.-M."/>
            <person name="Deragon J.-M."/>
            <person name="Estill J.C."/>
            <person name="Fu Y."/>
            <person name="Jeddeloh J.A."/>
            <person name="Han Y."/>
            <person name="Lee H."/>
            <person name="Li P."/>
            <person name="Lisch D.R."/>
            <person name="Liu S."/>
            <person name="Liu Z."/>
            <person name="Nagel D.H."/>
            <person name="McCann M.C."/>
            <person name="SanMiguel P."/>
            <person name="Myers A.M."/>
            <person name="Nettleton D."/>
            <person name="Nguyen J."/>
            <person name="Penning B.W."/>
            <person name="Ponnala L."/>
            <person name="Schneider K.L."/>
            <person name="Schwartz D.C."/>
            <person name="Sharma A."/>
            <person name="Soderlund C."/>
            <person name="Springer N.M."/>
            <person name="Sun Q."/>
            <person name="Wang H."/>
            <person name="Waterman M."/>
            <person name="Westerman R."/>
            <person name="Wolfgruber T.K."/>
            <person name="Yang L."/>
            <person name="Yu Y."/>
            <person name="Zhang L."/>
            <person name="Zhou S."/>
            <person name="Zhu Q."/>
            <person name="Bennetzen J.L."/>
            <person name="Dawe R.K."/>
            <person name="Jiang J."/>
            <person name="Jiang N."/>
            <person name="Presting G.G."/>
            <person name="Wessler S.R."/>
            <person name="Aluru S."/>
            <person name="Martienssen R.A."/>
            <person name="Clifton S.W."/>
            <person name="McCombie W.R."/>
            <person name="Wing R.A."/>
            <person name="Wilson R.K."/>
        </authorList>
    </citation>
    <scope>NUCLEOTIDE SEQUENCE [LARGE SCALE GENOMIC DNA]</scope>
    <source>
        <strain evidence="3">cv. B73</strain>
    </source>
</reference>
<sequence>MEPSINALLCSAINARLPIAEGGRGSAPSTLAIGPVRDISTAIMEGCRGRHQRHPPHAVDGARRQNRAPPPHAESPSAINALLHQRALTEPRPLSHTESPSAINALLHPLPFLHRPRQPLSTYDYKWGGLQLIPTSLPQDTDSIIDPQAADSTKANKGAACYKTKVVKNWDAIYTIYSKDHANGEGAKTGTESGQDVVNDSPTNANENSLVLAPKKQRTGDAIMGVLTDMKASFQEAMQSNAPLELPKKTAPSKILAALQEIPDLPREDMLRSYGMLLSRDDRIFEALMELPMEMRKDWLLFENERK</sequence>
<evidence type="ECO:0000313" key="2">
    <source>
        <dbReference type="EnsemblPlants" id="Zm00001eb296370_P001"/>
    </source>
</evidence>
<evidence type="ECO:0000256" key="1">
    <source>
        <dbReference type="SAM" id="MobiDB-lite"/>
    </source>
</evidence>